<proteinExistence type="predicted"/>
<organism evidence="1">
    <name type="scientific">marine metagenome</name>
    <dbReference type="NCBI Taxonomy" id="408172"/>
    <lineage>
        <taxon>unclassified sequences</taxon>
        <taxon>metagenomes</taxon>
        <taxon>ecological metagenomes</taxon>
    </lineage>
</organism>
<sequence length="24" mass="2801">MSHPKAYRRFLGAWAATNQQEKPL</sequence>
<dbReference type="EMBL" id="UINC01208234">
    <property type="protein sequence ID" value="SVE30676.1"/>
    <property type="molecule type" value="Genomic_DNA"/>
</dbReference>
<name>A0A383CE54_9ZZZZ</name>
<accession>A0A383CE54</accession>
<feature type="non-terminal residue" evidence="1">
    <location>
        <position position="1"/>
    </location>
</feature>
<reference evidence="1" key="1">
    <citation type="submission" date="2018-05" db="EMBL/GenBank/DDBJ databases">
        <authorList>
            <person name="Lanie J.A."/>
            <person name="Ng W.-L."/>
            <person name="Kazmierczak K.M."/>
            <person name="Andrzejewski T.M."/>
            <person name="Davidsen T.M."/>
            <person name="Wayne K.J."/>
            <person name="Tettelin H."/>
            <person name="Glass J.I."/>
            <person name="Rusch D."/>
            <person name="Podicherti R."/>
            <person name="Tsui H.-C.T."/>
            <person name="Winkler M.E."/>
        </authorList>
    </citation>
    <scope>NUCLEOTIDE SEQUENCE</scope>
</reference>
<protein>
    <submittedName>
        <fullName evidence="1">Uncharacterized protein</fullName>
    </submittedName>
</protein>
<feature type="non-terminal residue" evidence="1">
    <location>
        <position position="24"/>
    </location>
</feature>
<gene>
    <name evidence="1" type="ORF">METZ01_LOCUS483530</name>
</gene>
<evidence type="ECO:0000313" key="1">
    <source>
        <dbReference type="EMBL" id="SVE30676.1"/>
    </source>
</evidence>
<dbReference type="AlphaFoldDB" id="A0A383CE54"/>